<dbReference type="Proteomes" id="UP000002866">
    <property type="component" value="Chromosome 3"/>
</dbReference>
<feature type="region of interest" description="Disordered" evidence="5">
    <location>
        <begin position="30"/>
        <end position="94"/>
    </location>
</feature>
<feature type="compositionally biased region" description="Acidic residues" evidence="5">
    <location>
        <begin position="124"/>
        <end position="134"/>
    </location>
</feature>
<feature type="region of interest" description="Disordered" evidence="5">
    <location>
        <begin position="511"/>
        <end position="539"/>
    </location>
</feature>
<dbReference type="Pfam" id="PF04615">
    <property type="entry name" value="Utp14"/>
    <property type="match status" value="1"/>
</dbReference>
<feature type="compositionally biased region" description="Low complexity" evidence="5">
    <location>
        <begin position="171"/>
        <end position="194"/>
    </location>
</feature>
<keyword evidence="2" id="KW-0597">Phosphoprotein</keyword>
<dbReference type="GO" id="GO:0032040">
    <property type="term" value="C:small-subunit processome"/>
    <property type="evidence" value="ECO:0007669"/>
    <property type="project" value="EnsemblFungi"/>
</dbReference>
<gene>
    <name evidence="6" type="primary">TBLA0C06330</name>
    <name evidence="6" type="ORF">TBLA_0C06330</name>
</gene>
<dbReference type="OMA" id="QVIEPMD"/>
<evidence type="ECO:0000256" key="2">
    <source>
        <dbReference type="ARBA" id="ARBA00022553"/>
    </source>
</evidence>
<dbReference type="GO" id="GO:0000447">
    <property type="term" value="P:endonucleolytic cleavage in ITS1 to separate SSU-rRNA from 5.8S rRNA and LSU-rRNA from tricistronic rRNA transcript (SSU-rRNA, 5.8S rRNA, LSU-rRNA)"/>
    <property type="evidence" value="ECO:0007669"/>
    <property type="project" value="EnsemblFungi"/>
</dbReference>
<dbReference type="FunCoup" id="I2H226">
    <property type="interactions" value="880"/>
</dbReference>
<feature type="region of interest" description="Disordered" evidence="5">
    <location>
        <begin position="124"/>
        <end position="216"/>
    </location>
</feature>
<comment type="subcellular location">
    <subcellularLocation>
        <location evidence="1">Nucleus</location>
        <location evidence="1">Nucleolus</location>
    </subcellularLocation>
</comment>
<protein>
    <recommendedName>
        <fullName evidence="8">U3 small nucleolar RNA-associated protein 14</fullName>
    </recommendedName>
</protein>
<dbReference type="KEGG" id="tbl:TBLA_0C06330"/>
<feature type="coiled-coil region" evidence="4">
    <location>
        <begin position="355"/>
        <end position="382"/>
    </location>
</feature>
<feature type="compositionally biased region" description="Basic and acidic residues" evidence="5">
    <location>
        <begin position="708"/>
        <end position="723"/>
    </location>
</feature>
<organism evidence="6 7">
    <name type="scientific">Henningerozyma blattae (strain ATCC 34711 / CBS 6284 / DSM 70876 / NBRC 10599 / NRRL Y-10934 / UCD 77-7)</name>
    <name type="common">Yeast</name>
    <name type="synonym">Tetrapisispora blattae</name>
    <dbReference type="NCBI Taxonomy" id="1071380"/>
    <lineage>
        <taxon>Eukaryota</taxon>
        <taxon>Fungi</taxon>
        <taxon>Dikarya</taxon>
        <taxon>Ascomycota</taxon>
        <taxon>Saccharomycotina</taxon>
        <taxon>Saccharomycetes</taxon>
        <taxon>Saccharomycetales</taxon>
        <taxon>Saccharomycetaceae</taxon>
        <taxon>Henningerozyma</taxon>
    </lineage>
</organism>
<evidence type="ECO:0000256" key="3">
    <source>
        <dbReference type="ARBA" id="ARBA00023242"/>
    </source>
</evidence>
<dbReference type="AlphaFoldDB" id="I2H226"/>
<feature type="compositionally biased region" description="Basic and acidic residues" evidence="5">
    <location>
        <begin position="674"/>
        <end position="694"/>
    </location>
</feature>
<sequence>MAKTKRKGNSRKKSAKRVLNALEIAEKELNGFNSSSDEESYNKSGSGRRKNVVNLLKRVQRGESRDDDDDVSDDSFVDEELDSDDALGSDDDYDVLNSKFSQTIRDMTKKSGKEYVPDYIDEEEGYTSIDEDDLMPLSAVWDMEDKTKDDDISDSDTEQSKNQLKLDDNLSESSSNEESSSGEESASDGESTSESGDESNSDYDPFDEISEDEEDVALNTITNDLIKDTNQNISRKLDTYGGGEESEFVLPTKHVSSSIGNSGKLNLADMMNAIDDKKASAEAAFVTNNPQTSQVVSVPLPQRIQKRHEREAAYEISKKEVHKWKDIVDQNRDADHLDFSKLNNKTKQKEASVFTRESKHNKNELESKVDELLEKSNLAEDIENSKFEELSEAKMSSEDIIKRRNEVRLMRELMFREERKARRIKKIKSKAYHRIKKKELLKNKAFAGIDEFEDEEDAEIARAKERMTLKHRANSKWAKDMVKHGMSNDKETREEIEEMLRQGDRLKDKILGYNDNEDRDNRDINDLEDEYGDEDQEAADAKTRNIGKSGIMNMQFMKNAESREREENKIAIDRLRRFENGEDVEQFFGNDEENGKNRAVNVELNKGRRIYTPGNLDSKREMDELEKEVMEEENIDRARTLEGRLTKKIQGTKVEKKLFEENLTKTTEEDESDKESVKKNDGNNTTKHDNREENDVNPWLVDSDDEDSHIKRSSKVEVIDKNSSKLVKSGNKIAKAMNKNPMKRTHDDDDELLDVMNNKLELNRDKDSTSYMFQQQDVVAEAFAGDDVVTTFEQEKAEIADDDDDKEEDVTLPGWGSWAGAGANPKKKRKFTKIVKGVVEKDKRKDKNLKNVIINEKFNKHSVKYQSSSVPFPYENREQYERSLRMPLGQEWTSRSSHQKLIKPRIMVKPGEVIDPLKAPFKG</sequence>
<dbReference type="GO" id="GO:0000480">
    <property type="term" value="P:endonucleolytic cleavage in 5'-ETS of tricistronic rRNA transcript (SSU-rRNA, 5.8S rRNA, LSU-rRNA)"/>
    <property type="evidence" value="ECO:0007669"/>
    <property type="project" value="EnsemblFungi"/>
</dbReference>
<dbReference type="PANTHER" id="PTHR14150">
    <property type="entry name" value="U3 SMALL NUCLEOLAR RNA-ASSOCIATED PROTEIN 14"/>
    <property type="match status" value="1"/>
</dbReference>
<feature type="compositionally biased region" description="Acidic residues" evidence="5">
    <location>
        <begin position="65"/>
        <end position="94"/>
    </location>
</feature>
<evidence type="ECO:0000313" key="7">
    <source>
        <dbReference type="Proteomes" id="UP000002866"/>
    </source>
</evidence>
<dbReference type="OrthoDB" id="277439at2759"/>
<accession>I2H226</accession>
<dbReference type="EMBL" id="HE806318">
    <property type="protein sequence ID" value="CCH60428.1"/>
    <property type="molecule type" value="Genomic_DNA"/>
</dbReference>
<evidence type="ECO:0008006" key="8">
    <source>
        <dbReference type="Google" id="ProtNLM"/>
    </source>
</evidence>
<dbReference type="RefSeq" id="XP_004179947.1">
    <property type="nucleotide sequence ID" value="XM_004179899.1"/>
</dbReference>
<dbReference type="InterPro" id="IPR006709">
    <property type="entry name" value="SSU_processome_Utp14"/>
</dbReference>
<feature type="compositionally biased region" description="Acidic residues" evidence="5">
    <location>
        <begin position="526"/>
        <end position="538"/>
    </location>
</feature>
<evidence type="ECO:0000256" key="4">
    <source>
        <dbReference type="SAM" id="Coils"/>
    </source>
</evidence>
<name>I2H226_HENB6</name>
<dbReference type="GeneID" id="14495408"/>
<keyword evidence="3" id="KW-0539">Nucleus</keyword>
<dbReference type="GO" id="GO:0000472">
    <property type="term" value="P:endonucleolytic cleavage to generate mature 5'-end of SSU-rRNA from (SSU-rRNA, 5.8S rRNA, LSU-rRNA)"/>
    <property type="evidence" value="ECO:0007669"/>
    <property type="project" value="EnsemblFungi"/>
</dbReference>
<keyword evidence="4" id="KW-0175">Coiled coil</keyword>
<reference evidence="6 7" key="1">
    <citation type="journal article" date="2011" name="Proc. Natl. Acad. Sci. U.S.A.">
        <title>Evolutionary erosion of yeast sex chromosomes by mating-type switching accidents.</title>
        <authorList>
            <person name="Gordon J.L."/>
            <person name="Armisen D."/>
            <person name="Proux-Wera E."/>
            <person name="Oheigeartaigh S.S."/>
            <person name="Byrne K.P."/>
            <person name="Wolfe K.H."/>
        </authorList>
    </citation>
    <scope>NUCLEOTIDE SEQUENCE [LARGE SCALE GENOMIC DNA]</scope>
    <source>
        <strain evidence="7">ATCC 34711 / CBS 6284 / DSM 70876 / NBRC 10599 / NRRL Y-10934 / UCD 77-7</strain>
    </source>
</reference>
<feature type="region of interest" description="Disordered" evidence="5">
    <location>
        <begin position="800"/>
        <end position="827"/>
    </location>
</feature>
<evidence type="ECO:0000313" key="6">
    <source>
        <dbReference type="EMBL" id="CCH60428.1"/>
    </source>
</evidence>
<feature type="compositionally biased region" description="Acidic residues" evidence="5">
    <location>
        <begin position="800"/>
        <end position="810"/>
    </location>
</feature>
<evidence type="ECO:0000256" key="5">
    <source>
        <dbReference type="SAM" id="MobiDB-lite"/>
    </source>
</evidence>
<dbReference type="STRING" id="1071380.I2H226"/>
<dbReference type="InParanoid" id="I2H226"/>
<proteinExistence type="predicted"/>
<dbReference type="PANTHER" id="PTHR14150:SF12">
    <property type="entry name" value="U3 SMALL NUCLEOLAR RNA-ASSOCIATED PROTEIN 14 HOMOLOG A"/>
    <property type="match status" value="1"/>
</dbReference>
<dbReference type="eggNOG" id="KOG2172">
    <property type="taxonomic scope" value="Eukaryota"/>
</dbReference>
<dbReference type="HOGENOM" id="CLU_003783_0_2_1"/>
<evidence type="ECO:0000256" key="1">
    <source>
        <dbReference type="ARBA" id="ARBA00004604"/>
    </source>
</evidence>
<feature type="region of interest" description="Disordered" evidence="5">
    <location>
        <begin position="665"/>
        <end position="748"/>
    </location>
</feature>
<dbReference type="GO" id="GO:0008047">
    <property type="term" value="F:enzyme activator activity"/>
    <property type="evidence" value="ECO:0007669"/>
    <property type="project" value="EnsemblFungi"/>
</dbReference>
<feature type="compositionally biased region" description="Acidic residues" evidence="5">
    <location>
        <begin position="195"/>
        <end position="216"/>
    </location>
</feature>
<keyword evidence="7" id="KW-1185">Reference proteome</keyword>